<dbReference type="Pfam" id="PF07394">
    <property type="entry name" value="DUF1501"/>
    <property type="match status" value="1"/>
</dbReference>
<gene>
    <name evidence="1" type="ORF">EV196_109189</name>
</gene>
<keyword evidence="2" id="KW-1185">Reference proteome</keyword>
<dbReference type="PANTHER" id="PTHR43737">
    <property type="entry name" value="BLL7424 PROTEIN"/>
    <property type="match status" value="1"/>
</dbReference>
<reference evidence="1 2" key="1">
    <citation type="submission" date="2019-03" db="EMBL/GenBank/DDBJ databases">
        <title>Genomic Encyclopedia of Type Strains, Phase IV (KMG-IV): sequencing the most valuable type-strain genomes for metagenomic binning, comparative biology and taxonomic classification.</title>
        <authorList>
            <person name="Goeker M."/>
        </authorList>
    </citation>
    <scope>NUCLEOTIDE SEQUENCE [LARGE SCALE GENOMIC DNA]</scope>
    <source>
        <strain evidence="1 2">DSM 18792</strain>
    </source>
</reference>
<organism evidence="1 2">
    <name type="scientific">Mariniflexile fucanivorans</name>
    <dbReference type="NCBI Taxonomy" id="264023"/>
    <lineage>
        <taxon>Bacteria</taxon>
        <taxon>Pseudomonadati</taxon>
        <taxon>Bacteroidota</taxon>
        <taxon>Flavobacteriia</taxon>
        <taxon>Flavobacteriales</taxon>
        <taxon>Flavobacteriaceae</taxon>
        <taxon>Mariniflexile</taxon>
    </lineage>
</organism>
<name>A0A4R1RCM0_9FLAO</name>
<dbReference type="Proteomes" id="UP000295455">
    <property type="component" value="Unassembled WGS sequence"/>
</dbReference>
<protein>
    <submittedName>
        <fullName evidence="1">Uncharacterized protein (DUF1501 family)</fullName>
    </submittedName>
</protein>
<comment type="caution">
    <text evidence="1">The sequence shown here is derived from an EMBL/GenBank/DDBJ whole genome shotgun (WGS) entry which is preliminary data.</text>
</comment>
<dbReference type="PANTHER" id="PTHR43737:SF1">
    <property type="entry name" value="DUF1501 DOMAIN-CONTAINING PROTEIN"/>
    <property type="match status" value="1"/>
</dbReference>
<proteinExistence type="predicted"/>
<accession>A0A4R1RCM0</accession>
<evidence type="ECO:0000313" key="1">
    <source>
        <dbReference type="EMBL" id="TCL63563.1"/>
    </source>
</evidence>
<dbReference type="AlphaFoldDB" id="A0A4R1RCM0"/>
<dbReference type="InterPro" id="IPR010869">
    <property type="entry name" value="DUF1501"/>
</dbReference>
<dbReference type="EMBL" id="SLUP01000009">
    <property type="protein sequence ID" value="TCL63563.1"/>
    <property type="molecule type" value="Genomic_DNA"/>
</dbReference>
<sequence>MCTTYVVTRISNVLIMDRRHFIKNSTLASSLFFVPSFVKAFEQVASSTLGYKRLVIIQLSGGNDGLNTVIPFRNDLYYKARPTLGIQKNNVIQLTDEIGLNPSLLPLKRLYDNGYLSIINNVGYPNPNRSHFRSMDIWQTATDSNKYSQSGWIGRYLDNYGKQPYSAIEIDESLSLAMKGENLNAIATQDAKAFYNLSKDPFFKNIHNQYEHLNEHNLGYLYKSMIEAESSAKYIYETSKTVSSTKEYPNNKFGNQLKTTAQFINSGLETKVFYSSLNGFDTHANQINTQKRLLNIYAESIEAFVQDLKDNNTFKDTLILTFSEFGRRVNQNASVGTDHGTANNVFIIGDQLKKQGVYNNLASLNDLDANGDLKFEIDFRTIYATVLNKWLEVNDEKILNKSFKQLDFI</sequence>
<evidence type="ECO:0000313" key="2">
    <source>
        <dbReference type="Proteomes" id="UP000295455"/>
    </source>
</evidence>